<organism evidence="2 3">
    <name type="scientific">Syphacia muris</name>
    <dbReference type="NCBI Taxonomy" id="451379"/>
    <lineage>
        <taxon>Eukaryota</taxon>
        <taxon>Metazoa</taxon>
        <taxon>Ecdysozoa</taxon>
        <taxon>Nematoda</taxon>
        <taxon>Chromadorea</taxon>
        <taxon>Rhabditida</taxon>
        <taxon>Spirurina</taxon>
        <taxon>Oxyuridomorpha</taxon>
        <taxon>Oxyuroidea</taxon>
        <taxon>Oxyuridae</taxon>
        <taxon>Syphacia</taxon>
    </lineage>
</organism>
<feature type="region of interest" description="Disordered" evidence="1">
    <location>
        <begin position="1"/>
        <end position="80"/>
    </location>
</feature>
<proteinExistence type="predicted"/>
<name>A0A0N5AKA6_9BILA</name>
<reference evidence="3" key="1">
    <citation type="submission" date="2017-02" db="UniProtKB">
        <authorList>
            <consortium name="WormBaseParasite"/>
        </authorList>
    </citation>
    <scope>IDENTIFICATION</scope>
</reference>
<dbReference type="Proteomes" id="UP000046393">
    <property type="component" value="Unplaced"/>
</dbReference>
<feature type="compositionally biased region" description="Polar residues" evidence="1">
    <location>
        <begin position="21"/>
        <end position="45"/>
    </location>
</feature>
<accession>A0A0N5AKA6</accession>
<dbReference type="WBParaSite" id="SMUV_0000491901-mRNA-1">
    <property type="protein sequence ID" value="SMUV_0000491901-mRNA-1"/>
    <property type="gene ID" value="SMUV_0000491901"/>
</dbReference>
<feature type="compositionally biased region" description="Polar residues" evidence="1">
    <location>
        <begin position="52"/>
        <end position="80"/>
    </location>
</feature>
<evidence type="ECO:0000313" key="2">
    <source>
        <dbReference type="Proteomes" id="UP000046393"/>
    </source>
</evidence>
<evidence type="ECO:0000256" key="1">
    <source>
        <dbReference type="SAM" id="MobiDB-lite"/>
    </source>
</evidence>
<dbReference type="AlphaFoldDB" id="A0A0N5AKA6"/>
<protein>
    <submittedName>
        <fullName evidence="3">AT-rich interactive domain-containing protein 1B-like</fullName>
    </submittedName>
</protein>
<keyword evidence="2" id="KW-1185">Reference proteome</keyword>
<evidence type="ECO:0000313" key="3">
    <source>
        <dbReference type="WBParaSite" id="SMUV_0000491901-mRNA-1"/>
    </source>
</evidence>
<sequence length="80" mass="8687">MAQAQSSGQPPPSPVVYQQGMMQPNTVQPSSSRPIYAAGTQQMPASQHAPLGNNQYPSTYYSQKGQPSYPSQSTLYRQPV</sequence>